<sequence>MCLSIQFNFQRLLRQFKDKYFVEDVKILLRVHDRSLKRLILLEKEFSFPAFLTALMALMGIFANGYKMVFHTYGSPEYAIPLICCLIFHVSHFLFLIIVASVTNEAAQEIGRFVHSLPFRFPAYPDLKAMCELQLNRRCGLTLWKIYTVDRSLVIASLGTLLTYGILIGTLGKDNK</sequence>
<evidence type="ECO:0008006" key="4">
    <source>
        <dbReference type="Google" id="ProtNLM"/>
    </source>
</evidence>
<organism evidence="2 3">
    <name type="scientific">Araneus ventricosus</name>
    <name type="common">Orbweaver spider</name>
    <name type="synonym">Epeira ventricosa</name>
    <dbReference type="NCBI Taxonomy" id="182803"/>
    <lineage>
        <taxon>Eukaryota</taxon>
        <taxon>Metazoa</taxon>
        <taxon>Ecdysozoa</taxon>
        <taxon>Arthropoda</taxon>
        <taxon>Chelicerata</taxon>
        <taxon>Arachnida</taxon>
        <taxon>Araneae</taxon>
        <taxon>Araneomorphae</taxon>
        <taxon>Entelegynae</taxon>
        <taxon>Araneoidea</taxon>
        <taxon>Araneidae</taxon>
        <taxon>Araneus</taxon>
    </lineage>
</organism>
<dbReference type="Proteomes" id="UP000499080">
    <property type="component" value="Unassembled WGS sequence"/>
</dbReference>
<name>A0A4Y2R390_ARAVE</name>
<feature type="transmembrane region" description="Helical" evidence="1">
    <location>
        <begin position="78"/>
        <end position="102"/>
    </location>
</feature>
<feature type="transmembrane region" description="Helical" evidence="1">
    <location>
        <begin position="46"/>
        <end position="66"/>
    </location>
</feature>
<dbReference type="Pfam" id="PF06151">
    <property type="entry name" value="Trehalose_recp"/>
    <property type="match status" value="1"/>
</dbReference>
<keyword evidence="3" id="KW-1185">Reference proteome</keyword>
<keyword evidence="1" id="KW-0472">Membrane</keyword>
<dbReference type="GO" id="GO:0016020">
    <property type="term" value="C:membrane"/>
    <property type="evidence" value="ECO:0007669"/>
    <property type="project" value="InterPro"/>
</dbReference>
<comment type="caution">
    <text evidence="2">The sequence shown here is derived from an EMBL/GenBank/DDBJ whole genome shotgun (WGS) entry which is preliminary data.</text>
</comment>
<dbReference type="AlphaFoldDB" id="A0A4Y2R390"/>
<dbReference type="InterPro" id="IPR009318">
    <property type="entry name" value="Gustatory_rcpt"/>
</dbReference>
<feature type="transmembrane region" description="Helical" evidence="1">
    <location>
        <begin position="153"/>
        <end position="172"/>
    </location>
</feature>
<reference evidence="2 3" key="1">
    <citation type="journal article" date="2019" name="Sci. Rep.">
        <title>Orb-weaving spider Araneus ventricosus genome elucidates the spidroin gene catalogue.</title>
        <authorList>
            <person name="Kono N."/>
            <person name="Nakamura H."/>
            <person name="Ohtoshi R."/>
            <person name="Moran D.A.P."/>
            <person name="Shinohara A."/>
            <person name="Yoshida Y."/>
            <person name="Fujiwara M."/>
            <person name="Mori M."/>
            <person name="Tomita M."/>
            <person name="Arakawa K."/>
        </authorList>
    </citation>
    <scope>NUCLEOTIDE SEQUENCE [LARGE SCALE GENOMIC DNA]</scope>
</reference>
<dbReference type="EMBL" id="BGPR01015664">
    <property type="protein sequence ID" value="GBN70144.1"/>
    <property type="molecule type" value="Genomic_DNA"/>
</dbReference>
<evidence type="ECO:0000313" key="3">
    <source>
        <dbReference type="Proteomes" id="UP000499080"/>
    </source>
</evidence>
<gene>
    <name evidence="2" type="ORF">AVEN_6371_1</name>
</gene>
<keyword evidence="1" id="KW-0812">Transmembrane</keyword>
<accession>A0A4Y2R390</accession>
<keyword evidence="1" id="KW-1133">Transmembrane helix</keyword>
<protein>
    <recommendedName>
        <fullName evidence="4">Gustatory receptor</fullName>
    </recommendedName>
</protein>
<dbReference type="GO" id="GO:0008527">
    <property type="term" value="F:taste receptor activity"/>
    <property type="evidence" value="ECO:0007669"/>
    <property type="project" value="InterPro"/>
</dbReference>
<evidence type="ECO:0000313" key="2">
    <source>
        <dbReference type="EMBL" id="GBN70144.1"/>
    </source>
</evidence>
<proteinExistence type="predicted"/>
<evidence type="ECO:0000256" key="1">
    <source>
        <dbReference type="SAM" id="Phobius"/>
    </source>
</evidence>